<evidence type="ECO:0000313" key="6">
    <source>
        <dbReference type="EMBL" id="MCS5720123.1"/>
    </source>
</evidence>
<dbReference type="PANTHER" id="PTHR43180">
    <property type="entry name" value="3-OXOACYL-(ACYL-CARRIER-PROTEIN) REDUCTASE (AFU_ORTHOLOGUE AFUA_6G11210)"/>
    <property type="match status" value="1"/>
</dbReference>
<keyword evidence="3" id="KW-0520">NAD</keyword>
<gene>
    <name evidence="6" type="ORF">N1027_18485</name>
</gene>
<evidence type="ECO:0000256" key="5">
    <source>
        <dbReference type="ARBA" id="ARBA00023221"/>
    </source>
</evidence>
<sequence length="262" mass="27333">MTGGGIAGRLEGKVALITGAASGMGRATAELFASEDAAVAVTDFNATLGASVADDIVAAGGVARFWEMDVSREASVASVVAAAASEFGGLDILINCAGIIGVDKPTHEVTEEEWDALFAVDVKGVFFATKHAVPHLIERGGGSIVNFSSIYGLIGNDEFTPYHVAKGAVTMQTRQDAASYGRYNIRVNSVNPSTVLTPLVEGIAAEYPGGLFAYEEMMTANQSIRRLGRPLDVAYGVLYLASDEASWVTGVNLPMDGGYTAR</sequence>
<dbReference type="InterPro" id="IPR002347">
    <property type="entry name" value="SDR_fam"/>
</dbReference>
<keyword evidence="2" id="KW-0560">Oxidoreductase</keyword>
<keyword evidence="5" id="KW-0753">Steroid metabolism</keyword>
<evidence type="ECO:0000313" key="7">
    <source>
        <dbReference type="Proteomes" id="UP001165584"/>
    </source>
</evidence>
<proteinExistence type="inferred from homology"/>
<evidence type="ECO:0000256" key="4">
    <source>
        <dbReference type="ARBA" id="ARBA00023098"/>
    </source>
</evidence>
<dbReference type="InterPro" id="IPR036291">
    <property type="entry name" value="NAD(P)-bd_dom_sf"/>
</dbReference>
<evidence type="ECO:0000256" key="1">
    <source>
        <dbReference type="ARBA" id="ARBA00006484"/>
    </source>
</evidence>
<name>A0ABT2GVD6_9MICO</name>
<dbReference type="RefSeq" id="WP_259509973.1">
    <property type="nucleotide sequence ID" value="NZ_JANLCM010000002.1"/>
</dbReference>
<dbReference type="PANTHER" id="PTHR43180:SF28">
    <property type="entry name" value="NAD(P)-BINDING ROSSMANN-FOLD SUPERFAMILY PROTEIN"/>
    <property type="match status" value="1"/>
</dbReference>
<keyword evidence="7" id="KW-1185">Reference proteome</keyword>
<dbReference type="Pfam" id="PF13561">
    <property type="entry name" value="adh_short_C2"/>
    <property type="match status" value="1"/>
</dbReference>
<evidence type="ECO:0000256" key="2">
    <source>
        <dbReference type="ARBA" id="ARBA00023002"/>
    </source>
</evidence>
<dbReference type="CDD" id="cd05233">
    <property type="entry name" value="SDR_c"/>
    <property type="match status" value="1"/>
</dbReference>
<dbReference type="EMBL" id="JANLCM010000002">
    <property type="protein sequence ID" value="MCS5720123.1"/>
    <property type="molecule type" value="Genomic_DNA"/>
</dbReference>
<dbReference type="Proteomes" id="UP001165584">
    <property type="component" value="Unassembled WGS sequence"/>
</dbReference>
<keyword evidence="4" id="KW-0443">Lipid metabolism</keyword>
<dbReference type="SUPFAM" id="SSF51735">
    <property type="entry name" value="NAD(P)-binding Rossmann-fold domains"/>
    <property type="match status" value="1"/>
</dbReference>
<dbReference type="Gene3D" id="3.40.50.720">
    <property type="entry name" value="NAD(P)-binding Rossmann-like Domain"/>
    <property type="match status" value="1"/>
</dbReference>
<organism evidence="6 7">
    <name type="scientific">Herbiconiux aconitum</name>
    <dbReference type="NCBI Taxonomy" id="2970913"/>
    <lineage>
        <taxon>Bacteria</taxon>
        <taxon>Bacillati</taxon>
        <taxon>Actinomycetota</taxon>
        <taxon>Actinomycetes</taxon>
        <taxon>Micrococcales</taxon>
        <taxon>Microbacteriaceae</taxon>
        <taxon>Herbiconiux</taxon>
    </lineage>
</organism>
<evidence type="ECO:0000256" key="3">
    <source>
        <dbReference type="ARBA" id="ARBA00023027"/>
    </source>
</evidence>
<dbReference type="PRINTS" id="PR00081">
    <property type="entry name" value="GDHRDH"/>
</dbReference>
<accession>A0ABT2GVD6</accession>
<dbReference type="NCBIfam" id="NF005559">
    <property type="entry name" value="PRK07231.1"/>
    <property type="match status" value="1"/>
</dbReference>
<protein>
    <submittedName>
        <fullName evidence="6">SDR family oxidoreductase</fullName>
    </submittedName>
</protein>
<dbReference type="PRINTS" id="PR00080">
    <property type="entry name" value="SDRFAMILY"/>
</dbReference>
<comment type="caution">
    <text evidence="6">The sequence shown here is derived from an EMBL/GenBank/DDBJ whole genome shotgun (WGS) entry which is preliminary data.</text>
</comment>
<reference evidence="6" key="1">
    <citation type="submission" date="2022-08" db="EMBL/GenBank/DDBJ databases">
        <authorList>
            <person name="Deng Y."/>
            <person name="Han X.-F."/>
            <person name="Zhang Y.-Q."/>
        </authorList>
    </citation>
    <scope>NUCLEOTIDE SEQUENCE</scope>
    <source>
        <strain evidence="6">CPCC 205763</strain>
    </source>
</reference>
<comment type="similarity">
    <text evidence="1">Belongs to the short-chain dehydrogenases/reductases (SDR) family.</text>
</comment>